<organism evidence="8 9">
    <name type="scientific">Altererythrobacter epoxidivorans</name>
    <dbReference type="NCBI Taxonomy" id="361183"/>
    <lineage>
        <taxon>Bacteria</taxon>
        <taxon>Pseudomonadati</taxon>
        <taxon>Pseudomonadota</taxon>
        <taxon>Alphaproteobacteria</taxon>
        <taxon>Sphingomonadales</taxon>
        <taxon>Erythrobacteraceae</taxon>
        <taxon>Altererythrobacter</taxon>
    </lineage>
</organism>
<feature type="transmembrane region" description="Helical" evidence="6">
    <location>
        <begin position="56"/>
        <end position="77"/>
    </location>
</feature>
<feature type="domain" description="Major facilitator superfamily (MFS) profile" evidence="7">
    <location>
        <begin position="19"/>
        <end position="428"/>
    </location>
</feature>
<dbReference type="PATRIC" id="fig|361183.4.peg.8"/>
<evidence type="ECO:0000256" key="6">
    <source>
        <dbReference type="SAM" id="Phobius"/>
    </source>
</evidence>
<dbReference type="Proteomes" id="UP000057938">
    <property type="component" value="Chromosome"/>
</dbReference>
<feature type="transmembrane region" description="Helical" evidence="6">
    <location>
        <begin position="377"/>
        <end position="396"/>
    </location>
</feature>
<dbReference type="Pfam" id="PF07690">
    <property type="entry name" value="MFS_1"/>
    <property type="match status" value="1"/>
</dbReference>
<feature type="transmembrane region" description="Helical" evidence="6">
    <location>
        <begin position="248"/>
        <end position="269"/>
    </location>
</feature>
<feature type="transmembrane region" description="Helical" evidence="6">
    <location>
        <begin position="184"/>
        <end position="201"/>
    </location>
</feature>
<reference evidence="8 9" key="1">
    <citation type="submission" date="2015-09" db="EMBL/GenBank/DDBJ databases">
        <title>Complete genome sequence of a benzo[a]pyrene-degrading bacterium Altererythrobacter epoxidivorans CGMCC 1.7731T.</title>
        <authorList>
            <person name="Li Z."/>
            <person name="Cheng H."/>
            <person name="Huo Y."/>
            <person name="Xu X."/>
        </authorList>
    </citation>
    <scope>NUCLEOTIDE SEQUENCE [LARGE SCALE GENOMIC DNA]</scope>
    <source>
        <strain evidence="8 9">CGMCC 1.7731</strain>
    </source>
</reference>
<dbReference type="InterPro" id="IPR020846">
    <property type="entry name" value="MFS_dom"/>
</dbReference>
<keyword evidence="3 6" id="KW-0812">Transmembrane</keyword>
<comment type="subcellular location">
    <subcellularLocation>
        <location evidence="1">Membrane</location>
        <topology evidence="1">Multi-pass membrane protein</topology>
    </subcellularLocation>
</comment>
<feature type="transmembrane region" description="Helical" evidence="6">
    <location>
        <begin position="89"/>
        <end position="111"/>
    </location>
</feature>
<feature type="transmembrane region" description="Helical" evidence="6">
    <location>
        <begin position="312"/>
        <end position="329"/>
    </location>
</feature>
<evidence type="ECO:0000313" key="8">
    <source>
        <dbReference type="EMBL" id="ALE15325.1"/>
    </source>
</evidence>
<dbReference type="InterPro" id="IPR036259">
    <property type="entry name" value="MFS_trans_sf"/>
</dbReference>
<protein>
    <submittedName>
        <fullName evidence="8">AmpG permease</fullName>
    </submittedName>
</protein>
<accession>A0A0M4MTA6</accession>
<dbReference type="InterPro" id="IPR011701">
    <property type="entry name" value="MFS"/>
</dbReference>
<comment type="similarity">
    <text evidence="2">Belongs to the major facilitator superfamily.</text>
</comment>
<evidence type="ECO:0000313" key="9">
    <source>
        <dbReference type="Proteomes" id="UP000057938"/>
    </source>
</evidence>
<keyword evidence="5 6" id="KW-0472">Membrane</keyword>
<dbReference type="STRING" id="361183.AMC99_00008"/>
<dbReference type="RefSeq" id="WP_157058204.1">
    <property type="nucleotide sequence ID" value="NZ_CP012669.1"/>
</dbReference>
<evidence type="ECO:0000256" key="4">
    <source>
        <dbReference type="ARBA" id="ARBA00022989"/>
    </source>
</evidence>
<feature type="transmembrane region" description="Helical" evidence="6">
    <location>
        <begin position="335"/>
        <end position="356"/>
    </location>
</feature>
<dbReference type="InterPro" id="IPR004752">
    <property type="entry name" value="AmpG_permease/AT-1"/>
</dbReference>
<dbReference type="GO" id="GO:0022857">
    <property type="term" value="F:transmembrane transporter activity"/>
    <property type="evidence" value="ECO:0007669"/>
    <property type="project" value="InterPro"/>
</dbReference>
<feature type="transmembrane region" description="Helical" evidence="6">
    <location>
        <begin position="402"/>
        <end position="423"/>
    </location>
</feature>
<evidence type="ECO:0000256" key="3">
    <source>
        <dbReference type="ARBA" id="ARBA00022692"/>
    </source>
</evidence>
<sequence length="443" mass="47860">MTETAAQQRMVLSESKPLRLFSFFLLYFGQGLPLGVSMVAFPAWLVANGASEADVAAIIATTFLPWSFKFIPAAVMDRYAFLAMGRRRLWLIVAQMLMVLGFTIAAVVAPQPDDLQVILYVIFLIGAGSAIQDVAVDGLAVDILPEEEQGTASSFMFGGQAVGRAASAVIGGFGLQYFGSQATFLFFLPIILLITIYVVFLRERPGERLLPWTEGKASQINLQKHVGAWWPMAVAAFRSLLKFDSLKLIFASSLARGTAGFFDTMWPIIAVSVVGYTTASYSSMISTVDLVMAVLAIGVGSFLTARLGPRNASFVVWIYFAVLALLVLYGRSIWIVPAAFIGLSCLWSLAVVMTSIATNPLRMQLSDPSVAATQFTIYNSLSNLPVSIGATVFAMLGGTNEMATVMWLAAGLMTVAAFVFLTLKVGDRVRKADLAAEPEPRMD</sequence>
<dbReference type="EMBL" id="CP012669">
    <property type="protein sequence ID" value="ALE15325.1"/>
    <property type="molecule type" value="Genomic_DNA"/>
</dbReference>
<evidence type="ECO:0000256" key="2">
    <source>
        <dbReference type="ARBA" id="ARBA00008335"/>
    </source>
</evidence>
<dbReference type="AlphaFoldDB" id="A0A0M4MTA6"/>
<dbReference type="PANTHER" id="PTHR12778:SF9">
    <property type="entry name" value="ACETYL-COENZYME A TRANSPORTER 1"/>
    <property type="match status" value="1"/>
</dbReference>
<dbReference type="OrthoDB" id="9787815at2"/>
<dbReference type="Gene3D" id="1.20.1250.20">
    <property type="entry name" value="MFS general substrate transporter like domains"/>
    <property type="match status" value="1"/>
</dbReference>
<gene>
    <name evidence="8" type="ORF">AMC99_00008</name>
</gene>
<dbReference type="KEGG" id="aep:AMC99_00008"/>
<keyword evidence="4 6" id="KW-1133">Transmembrane helix</keyword>
<dbReference type="SUPFAM" id="SSF103473">
    <property type="entry name" value="MFS general substrate transporter"/>
    <property type="match status" value="1"/>
</dbReference>
<evidence type="ECO:0000256" key="1">
    <source>
        <dbReference type="ARBA" id="ARBA00004141"/>
    </source>
</evidence>
<feature type="transmembrane region" description="Helical" evidence="6">
    <location>
        <begin position="20"/>
        <end position="44"/>
    </location>
</feature>
<keyword evidence="9" id="KW-1185">Reference proteome</keyword>
<evidence type="ECO:0000259" key="7">
    <source>
        <dbReference type="PROSITE" id="PS50850"/>
    </source>
</evidence>
<name>A0A0M4MTA6_9SPHN</name>
<dbReference type="PANTHER" id="PTHR12778">
    <property type="entry name" value="SOLUTE CARRIER FAMILY 33 ACETYL-COA TRANSPORTER -RELATED"/>
    <property type="match status" value="1"/>
</dbReference>
<evidence type="ECO:0000256" key="5">
    <source>
        <dbReference type="ARBA" id="ARBA00023136"/>
    </source>
</evidence>
<feature type="transmembrane region" description="Helical" evidence="6">
    <location>
        <begin position="281"/>
        <end position="305"/>
    </location>
</feature>
<dbReference type="PROSITE" id="PS50850">
    <property type="entry name" value="MFS"/>
    <property type="match status" value="1"/>
</dbReference>
<proteinExistence type="inferred from homology"/>
<dbReference type="GO" id="GO:0016020">
    <property type="term" value="C:membrane"/>
    <property type="evidence" value="ECO:0007669"/>
    <property type="project" value="UniProtKB-SubCell"/>
</dbReference>